<dbReference type="InterPro" id="IPR005537">
    <property type="entry name" value="RAMP_III_fam"/>
</dbReference>
<gene>
    <name evidence="3" type="ORF">CBW65_12610</name>
</gene>
<dbReference type="KEGG" id="tum:CBW65_12610"/>
<dbReference type="GO" id="GO:0051607">
    <property type="term" value="P:defense response to virus"/>
    <property type="evidence" value="ECO:0007669"/>
    <property type="project" value="UniProtKB-KW"/>
</dbReference>
<feature type="domain" description="CRISPR type III-associated protein" evidence="2">
    <location>
        <begin position="40"/>
        <end position="246"/>
    </location>
</feature>
<organism evidence="3 4">
    <name type="scientific">Tumebacillus avium</name>
    <dbReference type="NCBI Taxonomy" id="1903704"/>
    <lineage>
        <taxon>Bacteria</taxon>
        <taxon>Bacillati</taxon>
        <taxon>Bacillota</taxon>
        <taxon>Bacilli</taxon>
        <taxon>Bacillales</taxon>
        <taxon>Alicyclobacillaceae</taxon>
        <taxon>Tumebacillus</taxon>
    </lineage>
</organism>
<dbReference type="CDD" id="cd09726">
    <property type="entry name" value="RAMP_I_III"/>
    <property type="match status" value="1"/>
</dbReference>
<keyword evidence="4" id="KW-1185">Reference proteome</keyword>
<dbReference type="AlphaFoldDB" id="A0A1Y0IR12"/>
<keyword evidence="1" id="KW-0051">Antiviral defense</keyword>
<dbReference type="Pfam" id="PF03787">
    <property type="entry name" value="RAMPs"/>
    <property type="match status" value="1"/>
</dbReference>
<protein>
    <recommendedName>
        <fullName evidence="2">CRISPR type III-associated protein domain-containing protein</fullName>
    </recommendedName>
</protein>
<reference evidence="4" key="1">
    <citation type="submission" date="2017-05" db="EMBL/GenBank/DDBJ databases">
        <authorList>
            <person name="Sung H."/>
        </authorList>
    </citation>
    <scope>NUCLEOTIDE SEQUENCE [LARGE SCALE GENOMIC DNA]</scope>
    <source>
        <strain evidence="4">AR23208</strain>
    </source>
</reference>
<dbReference type="OrthoDB" id="5362408at2"/>
<name>A0A1Y0IR12_9BACL</name>
<dbReference type="PANTHER" id="PTHR35579">
    <property type="entry name" value="CRISPR SYSTEM CMS ENDORIBONUCLEASE CSM3"/>
    <property type="match status" value="1"/>
</dbReference>
<evidence type="ECO:0000313" key="3">
    <source>
        <dbReference type="EMBL" id="ARU61774.1"/>
    </source>
</evidence>
<proteinExistence type="predicted"/>
<accession>A0A1Y0IR12</accession>
<dbReference type="EMBL" id="CP021434">
    <property type="protein sequence ID" value="ARU61774.1"/>
    <property type="molecule type" value="Genomic_DNA"/>
</dbReference>
<evidence type="ECO:0000259" key="2">
    <source>
        <dbReference type="Pfam" id="PF03787"/>
    </source>
</evidence>
<sequence length="331" mass="37610">MKKPKPYGFVPFNDRVEREQIVGREELRADRCHGKLSIVITALTPLLVATGRLERVGDKLVKGLTMRNGVPVIAGSTLKGMSRAHAEAMSYSCNLYGRVNYGKLAEVNKYPCNDQVKIPSNVRACVACRVYGYTMKQKQNVAKGLVDFTDFALEGEVGQFVTVSKIPSLYAPLRDAKALHYYQNDEDYLQKKMYRHGKPQTHTGAEYQVVEAGAVFSGDLTFQNLTRDELALLVLSLGAAQGERKFQCKLGYAKPAFFGSVQIEVKEVVPYARPFLSNVRSFSKEDLFSWAESYGQDEFLREQIRRVVDHYQYDRDKHNEWNRDRTGMKSY</sequence>
<evidence type="ECO:0000256" key="1">
    <source>
        <dbReference type="ARBA" id="ARBA00023118"/>
    </source>
</evidence>
<dbReference type="Proteomes" id="UP000195437">
    <property type="component" value="Chromosome"/>
</dbReference>
<dbReference type="InterPro" id="IPR052216">
    <property type="entry name" value="CRISPR_Csm3_endoribonuclease"/>
</dbReference>
<evidence type="ECO:0000313" key="4">
    <source>
        <dbReference type="Proteomes" id="UP000195437"/>
    </source>
</evidence>
<dbReference type="RefSeq" id="WP_087457144.1">
    <property type="nucleotide sequence ID" value="NZ_CP021434.1"/>
</dbReference>
<dbReference type="PANTHER" id="PTHR35579:SF3">
    <property type="entry name" value="CRISPR SYSTEM CMS ENDORIBONUCLEASE CSM3"/>
    <property type="match status" value="1"/>
</dbReference>